<dbReference type="EMBL" id="AP015038">
    <property type="protein sequence ID" value="BAT87317.1"/>
    <property type="molecule type" value="Genomic_DNA"/>
</dbReference>
<accession>A0A0S3S3A1</accession>
<evidence type="ECO:0000313" key="2">
    <source>
        <dbReference type="Proteomes" id="UP000291084"/>
    </source>
</evidence>
<evidence type="ECO:0000313" key="1">
    <source>
        <dbReference type="EMBL" id="BAT87317.1"/>
    </source>
</evidence>
<dbReference type="AlphaFoldDB" id="A0A0S3S3A1"/>
<sequence>MVLSCKNITLYLTREKATWLIGFERKFMQHNHNNLLADFHLDLLYLRQQILDWSVGQISVQLIIILSSLQEFRAWL</sequence>
<protein>
    <submittedName>
        <fullName evidence="1">Uncharacterized protein</fullName>
    </submittedName>
</protein>
<keyword evidence="2" id="KW-1185">Reference proteome</keyword>
<name>A0A0S3S3A1_PHAAN</name>
<proteinExistence type="predicted"/>
<feature type="non-terminal residue" evidence="1">
    <location>
        <position position="76"/>
    </location>
</feature>
<gene>
    <name evidence="1" type="primary">Vigan.05G067400</name>
    <name evidence="1" type="ORF">VIGAN_05067400</name>
</gene>
<reference evidence="1 2" key="1">
    <citation type="journal article" date="2015" name="Sci. Rep.">
        <title>The power of single molecule real-time sequencing technology in the de novo assembly of a eukaryotic genome.</title>
        <authorList>
            <person name="Sakai H."/>
            <person name="Naito K."/>
            <person name="Ogiso-Tanaka E."/>
            <person name="Takahashi Y."/>
            <person name="Iseki K."/>
            <person name="Muto C."/>
            <person name="Satou K."/>
            <person name="Teruya K."/>
            <person name="Shiroma A."/>
            <person name="Shimoji M."/>
            <person name="Hirano T."/>
            <person name="Itoh T."/>
            <person name="Kaga A."/>
            <person name="Tomooka N."/>
        </authorList>
    </citation>
    <scope>NUCLEOTIDE SEQUENCE [LARGE SCALE GENOMIC DNA]</scope>
    <source>
        <strain evidence="2">cv. Shumari</strain>
    </source>
</reference>
<organism evidence="1 2">
    <name type="scientific">Vigna angularis var. angularis</name>
    <dbReference type="NCBI Taxonomy" id="157739"/>
    <lineage>
        <taxon>Eukaryota</taxon>
        <taxon>Viridiplantae</taxon>
        <taxon>Streptophyta</taxon>
        <taxon>Embryophyta</taxon>
        <taxon>Tracheophyta</taxon>
        <taxon>Spermatophyta</taxon>
        <taxon>Magnoliopsida</taxon>
        <taxon>eudicotyledons</taxon>
        <taxon>Gunneridae</taxon>
        <taxon>Pentapetalae</taxon>
        <taxon>rosids</taxon>
        <taxon>fabids</taxon>
        <taxon>Fabales</taxon>
        <taxon>Fabaceae</taxon>
        <taxon>Papilionoideae</taxon>
        <taxon>50 kb inversion clade</taxon>
        <taxon>NPAAA clade</taxon>
        <taxon>indigoferoid/millettioid clade</taxon>
        <taxon>Phaseoleae</taxon>
        <taxon>Vigna</taxon>
    </lineage>
</organism>
<dbReference type="Proteomes" id="UP000291084">
    <property type="component" value="Chromosome 5"/>
</dbReference>